<dbReference type="InterPro" id="IPR050661">
    <property type="entry name" value="BglG_antiterminators"/>
</dbReference>
<dbReference type="Pfam" id="PF05043">
    <property type="entry name" value="Mga"/>
    <property type="match status" value="1"/>
</dbReference>
<comment type="caution">
    <text evidence="4">The sequence shown here is derived from an EMBL/GenBank/DDBJ whole genome shotgun (WGS) entry which is preliminary data.</text>
</comment>
<name>A0AB37IB46_ENTHR</name>
<evidence type="ECO:0000256" key="2">
    <source>
        <dbReference type="ARBA" id="ARBA00023163"/>
    </source>
</evidence>
<dbReference type="AlphaFoldDB" id="A0AB37IB46"/>
<evidence type="ECO:0000256" key="1">
    <source>
        <dbReference type="ARBA" id="ARBA00023015"/>
    </source>
</evidence>
<reference evidence="4 5" key="1">
    <citation type="submission" date="2015-06" db="EMBL/GenBank/DDBJ databases">
        <title>The Genome Sequence of Enterococcus hirae 88EA1.</title>
        <authorList>
            <consortium name="The Broad Institute Genomics Platform"/>
            <consortium name="The Broad Institute Genome Sequencing Center for Infectious Disease"/>
            <person name="Earl A.M."/>
            <person name="Van Tyne D."/>
            <person name="Lebreton F."/>
            <person name="Saavedra J.T."/>
            <person name="Gilmore M.S."/>
            <person name="Manson McGuire A."/>
            <person name="Clock S."/>
            <person name="Crupain M."/>
            <person name="Rangan U."/>
            <person name="Young S."/>
            <person name="Abouelleil A."/>
            <person name="Cao P."/>
            <person name="Chapman S.B."/>
            <person name="Griggs A."/>
            <person name="Priest M."/>
            <person name="Shea T."/>
            <person name="Wortman J."/>
            <person name="Nusbaum C."/>
            <person name="Birren B."/>
        </authorList>
    </citation>
    <scope>NUCLEOTIDE SEQUENCE [LARGE SCALE GENOMIC DNA]</scope>
    <source>
        <strain evidence="4 5">88EA1</strain>
    </source>
</reference>
<keyword evidence="2" id="KW-0804">Transcription</keyword>
<keyword evidence="1" id="KW-0805">Transcription regulation</keyword>
<sequence length="490" mass="59232">MNANFFDESLPKKVKLIHFLLEADNGYTMDEIQQYIGGSVKSISLYMKELSELFEQFNGKIVLQNENNQRFCIQKEEDFPIYSIYLPYYKESYNYQLIDFMFKYPEKRIEDFAEKQYTSTSTVFRYAKLLVPYFKRYKIGFHSFKLEIEAEEINIRSFYYYFYWESTRDGHWPFLIDCDRIMKYVQCFEKTYGFKLDALQTKTLSFWLAIILERTKKQIISLDEEVKSTIESDPNFELVSMWLKESQLLLPDNERYFLYRVIYAFGIFEGKECYEQQAVRAHTRSQSLAYRLVELLSCSLKEVFDYDFDRRNQNHLFSLIAFYERSCFFWGNPDVFFNKSYISEVEKLDPQICRMVQKFHDSMIQIAPAELLPHLKNTHQLFLNYYYLLDYYGLLLKSIQPIKILLTDDLHRPHRLWLMNKIKTLFSNVYALSFFDSETKFEEVDLVISNYFLDTKNTPLLLMKNIPTERNWRNLEKILYELHRERATNK</sequence>
<accession>A0AB37IB46</accession>
<evidence type="ECO:0000313" key="4">
    <source>
        <dbReference type="EMBL" id="RBT69198.1"/>
    </source>
</evidence>
<feature type="domain" description="Mga helix-turn-helix" evidence="3">
    <location>
        <begin position="83"/>
        <end position="163"/>
    </location>
</feature>
<dbReference type="Proteomes" id="UP000253498">
    <property type="component" value="Unassembled WGS sequence"/>
</dbReference>
<dbReference type="PANTHER" id="PTHR30185:SF18">
    <property type="entry name" value="TRANSCRIPTIONAL REGULATOR MTLR"/>
    <property type="match status" value="1"/>
</dbReference>
<dbReference type="EMBL" id="LESJ01000004">
    <property type="protein sequence ID" value="RBT69198.1"/>
    <property type="molecule type" value="Genomic_DNA"/>
</dbReference>
<gene>
    <name evidence="4" type="ORF">EB03_00868</name>
</gene>
<organism evidence="4 5">
    <name type="scientific">Enterococcus hirae</name>
    <dbReference type="NCBI Taxonomy" id="1354"/>
    <lineage>
        <taxon>Bacteria</taxon>
        <taxon>Bacillati</taxon>
        <taxon>Bacillota</taxon>
        <taxon>Bacilli</taxon>
        <taxon>Lactobacillales</taxon>
        <taxon>Enterococcaceae</taxon>
        <taxon>Enterococcus</taxon>
    </lineage>
</organism>
<proteinExistence type="predicted"/>
<dbReference type="PANTHER" id="PTHR30185">
    <property type="entry name" value="CRYPTIC BETA-GLUCOSIDE BGL OPERON ANTITERMINATOR"/>
    <property type="match status" value="1"/>
</dbReference>
<dbReference type="InterPro" id="IPR007737">
    <property type="entry name" value="Mga_HTH"/>
</dbReference>
<dbReference type="Gene3D" id="3.40.50.2300">
    <property type="match status" value="1"/>
</dbReference>
<protein>
    <recommendedName>
        <fullName evidence="3">Mga helix-turn-helix domain-containing protein</fullName>
    </recommendedName>
</protein>
<evidence type="ECO:0000259" key="3">
    <source>
        <dbReference type="Pfam" id="PF05043"/>
    </source>
</evidence>
<evidence type="ECO:0000313" key="5">
    <source>
        <dbReference type="Proteomes" id="UP000253498"/>
    </source>
</evidence>